<feature type="transmembrane region" description="Helical" evidence="2">
    <location>
        <begin position="427"/>
        <end position="450"/>
    </location>
</feature>
<evidence type="ECO:0000256" key="2">
    <source>
        <dbReference type="SAM" id="Phobius"/>
    </source>
</evidence>
<accession>A0A1R4ERK9</accession>
<dbReference type="AlphaFoldDB" id="A0A1R4ERK9"/>
<feature type="transmembrane region" description="Helical" evidence="2">
    <location>
        <begin position="146"/>
        <end position="168"/>
    </location>
</feature>
<feature type="transmembrane region" description="Helical" evidence="2">
    <location>
        <begin position="532"/>
        <end position="551"/>
    </location>
</feature>
<keyword evidence="2" id="KW-1133">Transmembrane helix</keyword>
<feature type="transmembrane region" description="Helical" evidence="2">
    <location>
        <begin position="180"/>
        <end position="204"/>
    </location>
</feature>
<dbReference type="EMBL" id="FUHW01000002">
    <property type="protein sequence ID" value="SJM46305.1"/>
    <property type="molecule type" value="Genomic_DNA"/>
</dbReference>
<reference evidence="3 4" key="1">
    <citation type="submission" date="2017-02" db="EMBL/GenBank/DDBJ databases">
        <authorList>
            <person name="Peterson S.W."/>
        </authorList>
    </citation>
    <scope>NUCLEOTIDE SEQUENCE [LARGE SCALE GENOMIC DNA]</scope>
    <source>
        <strain evidence="3 4">B Ar 00.02</strain>
    </source>
</reference>
<feature type="transmembrane region" description="Helical" evidence="2">
    <location>
        <begin position="216"/>
        <end position="235"/>
    </location>
</feature>
<proteinExistence type="predicted"/>
<feature type="transmembrane region" description="Helical" evidence="2">
    <location>
        <begin position="456"/>
        <end position="481"/>
    </location>
</feature>
<feature type="transmembrane region" description="Helical" evidence="2">
    <location>
        <begin position="255"/>
        <end position="275"/>
    </location>
</feature>
<keyword evidence="4" id="KW-1185">Reference proteome</keyword>
<feature type="transmembrane region" description="Helical" evidence="2">
    <location>
        <begin position="502"/>
        <end position="526"/>
    </location>
</feature>
<feature type="transmembrane region" description="Helical" evidence="2">
    <location>
        <begin position="91"/>
        <end position="111"/>
    </location>
</feature>
<organism evidence="3 4">
    <name type="scientific">Arthrobacter rhombi</name>
    <dbReference type="NCBI Taxonomy" id="71253"/>
    <lineage>
        <taxon>Bacteria</taxon>
        <taxon>Bacillati</taxon>
        <taxon>Actinomycetota</taxon>
        <taxon>Actinomycetes</taxon>
        <taxon>Micrococcales</taxon>
        <taxon>Micrococcaceae</taxon>
        <taxon>Arthrobacter</taxon>
    </lineage>
</organism>
<gene>
    <name evidence="3" type="ORF">FM101_00410</name>
</gene>
<feature type="region of interest" description="Disordered" evidence="1">
    <location>
        <begin position="1"/>
        <end position="22"/>
    </location>
</feature>
<evidence type="ECO:0000313" key="3">
    <source>
        <dbReference type="EMBL" id="SJM46305.1"/>
    </source>
</evidence>
<dbReference type="Proteomes" id="UP000195913">
    <property type="component" value="Unassembled WGS sequence"/>
</dbReference>
<name>A0A1R4ERK9_9MICC</name>
<evidence type="ECO:0000313" key="4">
    <source>
        <dbReference type="Proteomes" id="UP000195913"/>
    </source>
</evidence>
<keyword evidence="2" id="KW-0472">Membrane</keyword>
<protein>
    <submittedName>
        <fullName evidence="3">Uncharacterized protein</fullName>
    </submittedName>
</protein>
<dbReference type="RefSeq" id="WP_086993827.1">
    <property type="nucleotide sequence ID" value="NZ_FUHW01000002.1"/>
</dbReference>
<feature type="transmembrane region" description="Helical" evidence="2">
    <location>
        <begin position="49"/>
        <end position="71"/>
    </location>
</feature>
<keyword evidence="2" id="KW-0812">Transmembrane</keyword>
<evidence type="ECO:0000256" key="1">
    <source>
        <dbReference type="SAM" id="MobiDB-lite"/>
    </source>
</evidence>
<dbReference type="InterPro" id="IPR046264">
    <property type="entry name" value="DUF6297"/>
</dbReference>
<sequence length="556" mass="57335">MSSHPAGPAPSLPTWVPDGPPSGFDPVGATHRLRREHRWAERYDRWGDIYITVFGVVILLAFALGLVQFLAQGLREAAAESLVREGLAVVPGADAGSVLLLLALVAVASILSRMGPVAVDRAQGLWWFSLPVDRVPLLARQLRNRLGWIFIAGAVLWLPLGLSAGTASRNGYSGPPLDELAAGSLTLGAEFVVVGLLVAAGQVLHMRRVIGRGLRMLGVLIVLAYAVDAITRTAGTARFLTPGVWAGLPSAWPSTGSWAIPAILLLVAILGWMVVRPLLGRIPTSELLEAGGISGQAGNSLALLDARSLVGSFARGPRRRSHVRDLWPRVMPVRFTGSPVRALLRAEALVLLRSGSVAGRLLISLALLAGAVTAHGGGTAVVLGVAILLAAALAGQAAGAAAAEAARVPGLDSLLPLDAATTRRAHGLLPAIVSSVWGALAGTILGWALAGPGAPGQWILLAGIGALGGIGVAGGALRLAYRPELEWDAVLQRQMFGRGAGPLMGHAVHGLELMLIAVLPLLLAVLGAAAPAVLLVLATGLGVGGWFAGTYRRRSA</sequence>
<dbReference type="Pfam" id="PF19814">
    <property type="entry name" value="DUF6297"/>
    <property type="match status" value="1"/>
</dbReference>
<feature type="transmembrane region" description="Helical" evidence="2">
    <location>
        <begin position="350"/>
        <end position="374"/>
    </location>
</feature>
<feature type="transmembrane region" description="Helical" evidence="2">
    <location>
        <begin position="380"/>
        <end position="406"/>
    </location>
</feature>